<protein>
    <submittedName>
        <fullName evidence="2">Uncharacterized protein</fullName>
    </submittedName>
</protein>
<feature type="compositionally biased region" description="Basic and acidic residues" evidence="1">
    <location>
        <begin position="61"/>
        <end position="72"/>
    </location>
</feature>
<reference evidence="2" key="1">
    <citation type="submission" date="2020-08" db="EMBL/GenBank/DDBJ databases">
        <title>Multicomponent nature underlies the extraordinary mechanical properties of spider dragline silk.</title>
        <authorList>
            <person name="Kono N."/>
            <person name="Nakamura H."/>
            <person name="Mori M."/>
            <person name="Yoshida Y."/>
            <person name="Ohtoshi R."/>
            <person name="Malay A.D."/>
            <person name="Moran D.A.P."/>
            <person name="Tomita M."/>
            <person name="Numata K."/>
            <person name="Arakawa K."/>
        </authorList>
    </citation>
    <scope>NUCLEOTIDE SEQUENCE</scope>
</reference>
<dbReference type="Proteomes" id="UP000887159">
    <property type="component" value="Unassembled WGS sequence"/>
</dbReference>
<feature type="region of interest" description="Disordered" evidence="1">
    <location>
        <begin position="50"/>
        <end position="85"/>
    </location>
</feature>
<proteinExistence type="predicted"/>
<gene>
    <name evidence="2" type="ORF">TNCV_4721451</name>
</gene>
<evidence type="ECO:0000256" key="1">
    <source>
        <dbReference type="SAM" id="MobiDB-lite"/>
    </source>
</evidence>
<dbReference type="EMBL" id="BMAU01021387">
    <property type="protein sequence ID" value="GFY29017.1"/>
    <property type="molecule type" value="Genomic_DNA"/>
</dbReference>
<name>A0A8X6W650_TRICX</name>
<feature type="compositionally biased region" description="Basic and acidic residues" evidence="1">
    <location>
        <begin position="10"/>
        <end position="21"/>
    </location>
</feature>
<dbReference type="AlphaFoldDB" id="A0A8X6W650"/>
<accession>A0A8X6W650</accession>
<sequence length="85" mass="10131">MPNTSGYNLRPRDQREEDTLRRISSIQRKQRITVQLLRRGAIKVWQPEYQKQKRTTTTLPGEDRRSDSRRSQSLEVLVEDANYKT</sequence>
<keyword evidence="3" id="KW-1185">Reference proteome</keyword>
<feature type="region of interest" description="Disordered" evidence="1">
    <location>
        <begin position="1"/>
        <end position="21"/>
    </location>
</feature>
<evidence type="ECO:0000313" key="3">
    <source>
        <dbReference type="Proteomes" id="UP000887159"/>
    </source>
</evidence>
<organism evidence="2 3">
    <name type="scientific">Trichonephila clavipes</name>
    <name type="common">Golden silk orbweaver</name>
    <name type="synonym">Nephila clavipes</name>
    <dbReference type="NCBI Taxonomy" id="2585209"/>
    <lineage>
        <taxon>Eukaryota</taxon>
        <taxon>Metazoa</taxon>
        <taxon>Ecdysozoa</taxon>
        <taxon>Arthropoda</taxon>
        <taxon>Chelicerata</taxon>
        <taxon>Arachnida</taxon>
        <taxon>Araneae</taxon>
        <taxon>Araneomorphae</taxon>
        <taxon>Entelegynae</taxon>
        <taxon>Araneoidea</taxon>
        <taxon>Nephilidae</taxon>
        <taxon>Trichonephila</taxon>
    </lineage>
</organism>
<comment type="caution">
    <text evidence="2">The sequence shown here is derived from an EMBL/GenBank/DDBJ whole genome shotgun (WGS) entry which is preliminary data.</text>
</comment>
<evidence type="ECO:0000313" key="2">
    <source>
        <dbReference type="EMBL" id="GFY29017.1"/>
    </source>
</evidence>